<reference evidence="1 2" key="1">
    <citation type="submission" date="2019-02" db="EMBL/GenBank/DDBJ databases">
        <title>Deep-cultivation of Planctomycetes and their phenomic and genomic characterization uncovers novel biology.</title>
        <authorList>
            <person name="Wiegand S."/>
            <person name="Jogler M."/>
            <person name="Boedeker C."/>
            <person name="Pinto D."/>
            <person name="Vollmers J."/>
            <person name="Rivas-Marin E."/>
            <person name="Kohn T."/>
            <person name="Peeters S.H."/>
            <person name="Heuer A."/>
            <person name="Rast P."/>
            <person name="Oberbeckmann S."/>
            <person name="Bunk B."/>
            <person name="Jeske O."/>
            <person name="Meyerdierks A."/>
            <person name="Storesund J.E."/>
            <person name="Kallscheuer N."/>
            <person name="Luecker S."/>
            <person name="Lage O.M."/>
            <person name="Pohl T."/>
            <person name="Merkel B.J."/>
            <person name="Hornburger P."/>
            <person name="Mueller R.-W."/>
            <person name="Bruemmer F."/>
            <person name="Labrenz M."/>
            <person name="Spormann A.M."/>
            <person name="Op den Camp H."/>
            <person name="Overmann J."/>
            <person name="Amann R."/>
            <person name="Jetten M.S.M."/>
            <person name="Mascher T."/>
            <person name="Medema M.H."/>
            <person name="Devos D.P."/>
            <person name="Kaster A.-K."/>
            <person name="Ovreas L."/>
            <person name="Rohde M."/>
            <person name="Galperin M.Y."/>
            <person name="Jogler C."/>
        </authorList>
    </citation>
    <scope>NUCLEOTIDE SEQUENCE [LARGE SCALE GENOMIC DNA]</scope>
    <source>
        <strain evidence="1 2">Spa11</strain>
    </source>
</reference>
<sequence>MSEPFDPYREALVVEQETLWSPEVRAAVVDWEPALRQRFERLLHAEASEAAELHYVRVHTGFCRQITVQTADLDRLQARISSGV</sequence>
<gene>
    <name evidence="1" type="ORF">Spa11_43990</name>
</gene>
<evidence type="ECO:0000313" key="2">
    <source>
        <dbReference type="Proteomes" id="UP000316426"/>
    </source>
</evidence>
<dbReference type="AlphaFoldDB" id="A0A518KEG0"/>
<dbReference type="EMBL" id="CP036349">
    <property type="protein sequence ID" value="QDV76174.1"/>
    <property type="molecule type" value="Genomic_DNA"/>
</dbReference>
<protein>
    <submittedName>
        <fullName evidence="1">Uncharacterized protein</fullName>
    </submittedName>
</protein>
<name>A0A518KEG0_9BACT</name>
<dbReference type="KEGG" id="bmei:Spa11_43990"/>
<proteinExistence type="predicted"/>
<organism evidence="1 2">
    <name type="scientific">Botrimarina mediterranea</name>
    <dbReference type="NCBI Taxonomy" id="2528022"/>
    <lineage>
        <taxon>Bacteria</taxon>
        <taxon>Pseudomonadati</taxon>
        <taxon>Planctomycetota</taxon>
        <taxon>Planctomycetia</taxon>
        <taxon>Pirellulales</taxon>
        <taxon>Lacipirellulaceae</taxon>
        <taxon>Botrimarina</taxon>
    </lineage>
</organism>
<dbReference type="RefSeq" id="WP_145116636.1">
    <property type="nucleotide sequence ID" value="NZ_CP036349.1"/>
</dbReference>
<evidence type="ECO:0000313" key="1">
    <source>
        <dbReference type="EMBL" id="QDV76174.1"/>
    </source>
</evidence>
<accession>A0A518KEG0</accession>
<keyword evidence="2" id="KW-1185">Reference proteome</keyword>
<dbReference type="Proteomes" id="UP000316426">
    <property type="component" value="Chromosome"/>
</dbReference>